<keyword evidence="3" id="KW-1185">Reference proteome</keyword>
<name>A0A518IL41_9PLAN</name>
<dbReference type="KEGG" id="gfm:Enr17x_59000"/>
<keyword evidence="1" id="KW-0812">Transmembrane</keyword>
<keyword evidence="1" id="KW-1133">Transmembrane helix</keyword>
<dbReference type="EMBL" id="CP037452">
    <property type="protein sequence ID" value="QDV53817.1"/>
    <property type="molecule type" value="Genomic_DNA"/>
</dbReference>
<feature type="transmembrane region" description="Helical" evidence="1">
    <location>
        <begin position="107"/>
        <end position="123"/>
    </location>
</feature>
<evidence type="ECO:0000313" key="3">
    <source>
        <dbReference type="Proteomes" id="UP000318313"/>
    </source>
</evidence>
<dbReference type="Proteomes" id="UP000318313">
    <property type="component" value="Chromosome"/>
</dbReference>
<evidence type="ECO:0000256" key="1">
    <source>
        <dbReference type="SAM" id="Phobius"/>
    </source>
</evidence>
<protein>
    <submittedName>
        <fullName evidence="2">Uncharacterized protein</fullName>
    </submittedName>
</protein>
<evidence type="ECO:0000313" key="2">
    <source>
        <dbReference type="EMBL" id="QDV53817.1"/>
    </source>
</evidence>
<proteinExistence type="predicted"/>
<sequence length="169" mass="20152">MNLMPQSDNFPEEKSSEDIANSLMFQSMDPKMRESDPRAYFRARLLSLYEVREGLTSEEYEEERQEVFKQITRPSKRPPLLYPILLPFIFIGLIAAGYGIYENEAPLVVGSVPAIFFPIWFLYHNQRHYQWLNSFSREQRTEIIHELKHSHFIDEHEQIQMLSVLDNRR</sequence>
<reference evidence="2 3" key="1">
    <citation type="submission" date="2019-03" db="EMBL/GenBank/DDBJ databases">
        <title>Deep-cultivation of Planctomycetes and their phenomic and genomic characterization uncovers novel biology.</title>
        <authorList>
            <person name="Wiegand S."/>
            <person name="Jogler M."/>
            <person name="Boedeker C."/>
            <person name="Pinto D."/>
            <person name="Vollmers J."/>
            <person name="Rivas-Marin E."/>
            <person name="Kohn T."/>
            <person name="Peeters S.H."/>
            <person name="Heuer A."/>
            <person name="Rast P."/>
            <person name="Oberbeckmann S."/>
            <person name="Bunk B."/>
            <person name="Jeske O."/>
            <person name="Meyerdierks A."/>
            <person name="Storesund J.E."/>
            <person name="Kallscheuer N."/>
            <person name="Luecker S."/>
            <person name="Lage O.M."/>
            <person name="Pohl T."/>
            <person name="Merkel B.J."/>
            <person name="Hornburger P."/>
            <person name="Mueller R.-W."/>
            <person name="Bruemmer F."/>
            <person name="Labrenz M."/>
            <person name="Spormann A.M."/>
            <person name="Op den Camp H."/>
            <person name="Overmann J."/>
            <person name="Amann R."/>
            <person name="Jetten M.S.M."/>
            <person name="Mascher T."/>
            <person name="Medema M.H."/>
            <person name="Devos D.P."/>
            <person name="Kaster A.-K."/>
            <person name="Ovreas L."/>
            <person name="Rohde M."/>
            <person name="Galperin M.Y."/>
            <person name="Jogler C."/>
        </authorList>
    </citation>
    <scope>NUCLEOTIDE SEQUENCE [LARGE SCALE GENOMIC DNA]</scope>
    <source>
        <strain evidence="2 3">Enr17</strain>
    </source>
</reference>
<accession>A0A518IL41</accession>
<gene>
    <name evidence="2" type="ORF">Enr17x_59000</name>
</gene>
<organism evidence="2 3">
    <name type="scientific">Gimesia fumaroli</name>
    <dbReference type="NCBI Taxonomy" id="2527976"/>
    <lineage>
        <taxon>Bacteria</taxon>
        <taxon>Pseudomonadati</taxon>
        <taxon>Planctomycetota</taxon>
        <taxon>Planctomycetia</taxon>
        <taxon>Planctomycetales</taxon>
        <taxon>Planctomycetaceae</taxon>
        <taxon>Gimesia</taxon>
    </lineage>
</organism>
<dbReference type="AlphaFoldDB" id="A0A518IL41"/>
<keyword evidence="1" id="KW-0472">Membrane</keyword>
<feature type="transmembrane region" description="Helical" evidence="1">
    <location>
        <begin position="80"/>
        <end position="101"/>
    </location>
</feature>